<dbReference type="InterPro" id="IPR011333">
    <property type="entry name" value="SKP1/BTB/POZ_sf"/>
</dbReference>
<comment type="caution">
    <text evidence="3">The sequence shown here is derived from an EMBL/GenBank/DDBJ whole genome shotgun (WGS) entry which is preliminary data.</text>
</comment>
<organism evidence="3 4">
    <name type="scientific">Favolaschia claudopus</name>
    <dbReference type="NCBI Taxonomy" id="2862362"/>
    <lineage>
        <taxon>Eukaryota</taxon>
        <taxon>Fungi</taxon>
        <taxon>Dikarya</taxon>
        <taxon>Basidiomycota</taxon>
        <taxon>Agaricomycotina</taxon>
        <taxon>Agaricomycetes</taxon>
        <taxon>Agaricomycetidae</taxon>
        <taxon>Agaricales</taxon>
        <taxon>Marasmiineae</taxon>
        <taxon>Mycenaceae</taxon>
        <taxon>Favolaschia</taxon>
    </lineage>
</organism>
<feature type="domain" description="BTB" evidence="2">
    <location>
        <begin position="71"/>
        <end position="149"/>
    </location>
</feature>
<evidence type="ECO:0000259" key="2">
    <source>
        <dbReference type="PROSITE" id="PS50097"/>
    </source>
</evidence>
<evidence type="ECO:0000313" key="4">
    <source>
        <dbReference type="Proteomes" id="UP001362999"/>
    </source>
</evidence>
<dbReference type="EMBL" id="JAWWNJ010000005">
    <property type="protein sequence ID" value="KAK7055691.1"/>
    <property type="molecule type" value="Genomic_DNA"/>
</dbReference>
<reference evidence="3 4" key="1">
    <citation type="journal article" date="2024" name="J Genomics">
        <title>Draft genome sequencing and assembly of Favolaschia claudopus CIRM-BRFM 2984 isolated from oak limbs.</title>
        <authorList>
            <person name="Navarro D."/>
            <person name="Drula E."/>
            <person name="Chaduli D."/>
            <person name="Cazenave R."/>
            <person name="Ahrendt S."/>
            <person name="Wang J."/>
            <person name="Lipzen A."/>
            <person name="Daum C."/>
            <person name="Barry K."/>
            <person name="Grigoriev I.V."/>
            <person name="Favel A."/>
            <person name="Rosso M.N."/>
            <person name="Martin F."/>
        </authorList>
    </citation>
    <scope>NUCLEOTIDE SEQUENCE [LARGE SCALE GENOMIC DNA]</scope>
    <source>
        <strain evidence="3 4">CIRM-BRFM 2984</strain>
    </source>
</reference>
<dbReference type="Gene3D" id="3.30.710.10">
    <property type="entry name" value="Potassium Channel Kv1.1, Chain A"/>
    <property type="match status" value="1"/>
</dbReference>
<dbReference type="PROSITE" id="PS50097">
    <property type="entry name" value="BTB"/>
    <property type="match status" value="1"/>
</dbReference>
<sequence length="371" mass="41846">MESTVVTRSAARARQSASTVSSMGSLSAEEASPKRKLEPDSADASILNLPSPKRTKTTSFAKHSRFWALDGNVILQFDSVAFKVHRSRLSTQSVWFEKLFEKRAGREERLEDDEQDINDVVVEDLDGTDVYHLEGVLEAVDFEALLTAMEDAINYPRNRPSFLTIAAIFRAATKLKFPKFEAFATDELLRLFSDDLEGVTTNPVPHPEEAVELGCGWNVPRILKRAFYEILRTAPASPDEGDDEASNNGQTDPEWLDGWDKRDILRLSEAQKHIAVAWFSVLVDPKLSASCHIKDCGSSRRGATMKLIGDTMQKYPLDPICGLKALNDVRWSSHQSFCKSCATRQRKLFTDKRSQIWNDLDIWFDIPDEEE</sequence>
<feature type="region of interest" description="Disordered" evidence="1">
    <location>
        <begin position="235"/>
        <end position="255"/>
    </location>
</feature>
<accession>A0AAW0DWP7</accession>
<gene>
    <name evidence="3" type="ORF">R3P38DRAFT_2848556</name>
</gene>
<protein>
    <recommendedName>
        <fullName evidence="2">BTB domain-containing protein</fullName>
    </recommendedName>
</protein>
<dbReference type="Proteomes" id="UP001362999">
    <property type="component" value="Unassembled WGS sequence"/>
</dbReference>
<feature type="region of interest" description="Disordered" evidence="1">
    <location>
        <begin position="1"/>
        <end position="56"/>
    </location>
</feature>
<dbReference type="InterPro" id="IPR000210">
    <property type="entry name" value="BTB/POZ_dom"/>
</dbReference>
<keyword evidence="4" id="KW-1185">Reference proteome</keyword>
<evidence type="ECO:0000256" key="1">
    <source>
        <dbReference type="SAM" id="MobiDB-lite"/>
    </source>
</evidence>
<feature type="compositionally biased region" description="Low complexity" evidence="1">
    <location>
        <begin position="1"/>
        <end position="22"/>
    </location>
</feature>
<evidence type="ECO:0000313" key="3">
    <source>
        <dbReference type="EMBL" id="KAK7055691.1"/>
    </source>
</evidence>
<proteinExistence type="predicted"/>
<dbReference type="AlphaFoldDB" id="A0AAW0DWP7"/>
<name>A0AAW0DWP7_9AGAR</name>